<dbReference type="Proteomes" id="UP000006247">
    <property type="component" value="Unassembled WGS sequence"/>
</dbReference>
<evidence type="ECO:0000313" key="6">
    <source>
        <dbReference type="EMBL" id="EEG26537.1"/>
    </source>
</evidence>
<feature type="signal peptide" evidence="4">
    <location>
        <begin position="1"/>
        <end position="31"/>
    </location>
</feature>
<accession>C0E4P8</accession>
<feature type="domain" description="Low molecular weight antigen MTB12-like C-terminal" evidence="5">
    <location>
        <begin position="59"/>
        <end position="167"/>
    </location>
</feature>
<evidence type="ECO:0000313" key="7">
    <source>
        <dbReference type="Proteomes" id="UP000006247"/>
    </source>
</evidence>
<feature type="chain" id="PRO_5039404033" description="Low molecular weight antigen MTB12-like C-terminal domain-containing protein" evidence="4">
    <location>
        <begin position="32"/>
        <end position="209"/>
    </location>
</feature>
<keyword evidence="1 4" id="KW-0732">Signal</keyword>
<organism evidence="6 7">
    <name type="scientific">Corynebacterium matruchotii ATCC 33806</name>
    <dbReference type="NCBI Taxonomy" id="566549"/>
    <lineage>
        <taxon>Bacteria</taxon>
        <taxon>Bacillati</taxon>
        <taxon>Actinomycetota</taxon>
        <taxon>Actinomycetes</taxon>
        <taxon>Mycobacteriales</taxon>
        <taxon>Corynebacteriaceae</taxon>
        <taxon>Corynebacterium</taxon>
    </lineage>
</organism>
<dbReference type="PROSITE" id="PS51257">
    <property type="entry name" value="PROKAR_LIPOPROTEIN"/>
    <property type="match status" value="1"/>
</dbReference>
<dbReference type="HOGENOM" id="CLU_084151_0_0_11"/>
<comment type="caution">
    <text evidence="6">The sequence shown here is derived from an EMBL/GenBank/DDBJ whole genome shotgun (WGS) entry which is preliminary data.</text>
</comment>
<evidence type="ECO:0000256" key="2">
    <source>
        <dbReference type="ARBA" id="ARBA00093774"/>
    </source>
</evidence>
<dbReference type="AlphaFoldDB" id="C0E4P8"/>
<reference evidence="6 7" key="1">
    <citation type="submission" date="2009-01" db="EMBL/GenBank/DDBJ databases">
        <authorList>
            <person name="Fulton L."/>
            <person name="Clifton S."/>
            <person name="Chinwalla A.T."/>
            <person name="Mitreva M."/>
            <person name="Sodergren E."/>
            <person name="Weinstock G."/>
            <person name="Clifton S."/>
            <person name="Dooling D.J."/>
            <person name="Fulton B."/>
            <person name="Minx P."/>
            <person name="Pepin K.H."/>
            <person name="Johnson M."/>
            <person name="Bhonagiri V."/>
            <person name="Nash W.E."/>
            <person name="Mardis E.R."/>
            <person name="Wilson R.K."/>
        </authorList>
    </citation>
    <scope>NUCLEOTIDE SEQUENCE [LARGE SCALE GENOMIC DNA]</scope>
    <source>
        <strain evidence="6 7">ATCC 33806</strain>
    </source>
</reference>
<comment type="similarity">
    <text evidence="2">Belongs to the MTB12 family.</text>
</comment>
<gene>
    <name evidence="6" type="ORF">CORMATOL_01973</name>
</gene>
<dbReference type="EMBL" id="ACEB01000027">
    <property type="protein sequence ID" value="EEG26537.1"/>
    <property type="molecule type" value="Genomic_DNA"/>
</dbReference>
<name>C0E4P8_9CORY</name>
<feature type="non-terminal residue" evidence="6">
    <location>
        <position position="209"/>
    </location>
</feature>
<feature type="compositionally biased region" description="Low complexity" evidence="3">
    <location>
        <begin position="193"/>
        <end position="209"/>
    </location>
</feature>
<evidence type="ECO:0000256" key="1">
    <source>
        <dbReference type="ARBA" id="ARBA00022729"/>
    </source>
</evidence>
<evidence type="ECO:0000256" key="4">
    <source>
        <dbReference type="SAM" id="SignalP"/>
    </source>
</evidence>
<feature type="region of interest" description="Disordered" evidence="3">
    <location>
        <begin position="174"/>
        <end position="209"/>
    </location>
</feature>
<proteinExistence type="inferred from homology"/>
<dbReference type="Pfam" id="PF26580">
    <property type="entry name" value="Mtb12_C"/>
    <property type="match status" value="1"/>
</dbReference>
<evidence type="ECO:0000256" key="3">
    <source>
        <dbReference type="SAM" id="MobiDB-lite"/>
    </source>
</evidence>
<protein>
    <recommendedName>
        <fullName evidence="5">Low molecular weight antigen MTB12-like C-terminal domain-containing protein</fullName>
    </recommendedName>
</protein>
<dbReference type="InterPro" id="IPR058644">
    <property type="entry name" value="Mtb12-like_C"/>
</dbReference>
<sequence>MMHFSKEFSVKFSRLSAVSVMAVAMSCALTACSSGDDASTGKSASATSQAGSQAAKIAMPTPEDLNAVLNLAADPNAPIEQRTQTVQNGESASDLFPVMTKLRDESHAQFQVVNPILPGYSPNSVLAKVNLVLPDKEPQAADNVEFVYENGKWKLAQSWACTLIEYTVPDQAPPMCSKDKGSAAPAPAPAAPAPAESNAPAPAAPAGGN</sequence>
<evidence type="ECO:0000259" key="5">
    <source>
        <dbReference type="Pfam" id="PF26580"/>
    </source>
</evidence>